<reference evidence="3 4" key="1">
    <citation type="journal article" date="2018" name="Sci. Data">
        <title>The draft genome sequence of cork oak.</title>
        <authorList>
            <person name="Ramos A.M."/>
            <person name="Usie A."/>
            <person name="Barbosa P."/>
            <person name="Barros P.M."/>
            <person name="Capote T."/>
            <person name="Chaves I."/>
            <person name="Simoes F."/>
            <person name="Abreu I."/>
            <person name="Carrasquinho I."/>
            <person name="Faro C."/>
            <person name="Guimaraes J.B."/>
            <person name="Mendonca D."/>
            <person name="Nobrega F."/>
            <person name="Rodrigues L."/>
            <person name="Saibo N.J.M."/>
            <person name="Varela M.C."/>
            <person name="Egas C."/>
            <person name="Matos J."/>
            <person name="Miguel C.M."/>
            <person name="Oliveira M.M."/>
            <person name="Ricardo C.P."/>
            <person name="Goncalves S."/>
        </authorList>
    </citation>
    <scope>NUCLEOTIDE SEQUENCE [LARGE SCALE GENOMIC DNA]</scope>
    <source>
        <strain evidence="4">cv. HL8</strain>
    </source>
</reference>
<keyword evidence="1" id="KW-0175">Coiled coil</keyword>
<feature type="coiled-coil region" evidence="1">
    <location>
        <begin position="152"/>
        <end position="186"/>
    </location>
</feature>
<feature type="compositionally biased region" description="Polar residues" evidence="2">
    <location>
        <begin position="200"/>
        <end position="214"/>
    </location>
</feature>
<dbReference type="EMBL" id="PKMF04000358">
    <property type="protein sequence ID" value="KAK7836257.1"/>
    <property type="molecule type" value="Genomic_DNA"/>
</dbReference>
<dbReference type="AlphaFoldDB" id="A0AAW0KAT4"/>
<comment type="caution">
    <text evidence="3">The sequence shown here is derived from an EMBL/GenBank/DDBJ whole genome shotgun (WGS) entry which is preliminary data.</text>
</comment>
<evidence type="ECO:0000256" key="2">
    <source>
        <dbReference type="SAM" id="MobiDB-lite"/>
    </source>
</evidence>
<evidence type="ECO:0000313" key="3">
    <source>
        <dbReference type="EMBL" id="KAK7836257.1"/>
    </source>
</evidence>
<accession>A0AAW0KAT4</accession>
<organism evidence="3 4">
    <name type="scientific">Quercus suber</name>
    <name type="common">Cork oak</name>
    <dbReference type="NCBI Taxonomy" id="58331"/>
    <lineage>
        <taxon>Eukaryota</taxon>
        <taxon>Viridiplantae</taxon>
        <taxon>Streptophyta</taxon>
        <taxon>Embryophyta</taxon>
        <taxon>Tracheophyta</taxon>
        <taxon>Spermatophyta</taxon>
        <taxon>Magnoliopsida</taxon>
        <taxon>eudicotyledons</taxon>
        <taxon>Gunneridae</taxon>
        <taxon>Pentapetalae</taxon>
        <taxon>rosids</taxon>
        <taxon>fabids</taxon>
        <taxon>Fagales</taxon>
        <taxon>Fagaceae</taxon>
        <taxon>Quercus</taxon>
    </lineage>
</organism>
<name>A0AAW0KAT4_QUESU</name>
<evidence type="ECO:0000313" key="4">
    <source>
        <dbReference type="Proteomes" id="UP000237347"/>
    </source>
</evidence>
<sequence>MFEIATGKCPNLPTFLDGEEVGIVKWARKMLVQNKHMQMVGASISREGGLIKGHECVLVRYEEKGQLWLSTSSGPDEPIPCMDSCCKNKTINVLSKQEEFLLDLIEQIEDLVIKVQKLSDFKRTFVKETSKPEPKFQEPKVDLEKMYNRFTKSKKEVTVNDLQKEINKTKSKVRTLKQELTILRVDHNFLDQRLKHLENSSHQSNKEGPSFQNPSDDEDNEIVRCIRASRAISILALKYGEKNKSPKQTTREFGWWKKESIKRYLSISRCY</sequence>
<keyword evidence="4" id="KW-1185">Reference proteome</keyword>
<protein>
    <submittedName>
        <fullName evidence="3">Uncharacterized protein</fullName>
    </submittedName>
</protein>
<feature type="region of interest" description="Disordered" evidence="2">
    <location>
        <begin position="198"/>
        <end position="218"/>
    </location>
</feature>
<dbReference type="Proteomes" id="UP000237347">
    <property type="component" value="Unassembled WGS sequence"/>
</dbReference>
<proteinExistence type="predicted"/>
<evidence type="ECO:0000256" key="1">
    <source>
        <dbReference type="SAM" id="Coils"/>
    </source>
</evidence>
<gene>
    <name evidence="3" type="ORF">CFP56_022805</name>
</gene>